<reference evidence="2" key="1">
    <citation type="journal article" date="2016" name="Front. Microbiol.">
        <title>Complete Genome Sequence of Clostridium estertheticum DSM 8809, a Microbe Identified in Spoiled Vacuum Packed Beef.</title>
        <authorList>
            <person name="Yu Z."/>
            <person name="Gunn L."/>
            <person name="Brennan E."/>
            <person name="Reid R."/>
            <person name="Wall P.G."/>
            <person name="Gaora O.P."/>
            <person name="Hurley D."/>
            <person name="Bolton D."/>
            <person name="Fanning S."/>
        </authorList>
    </citation>
    <scope>NUCLEOTIDE SEQUENCE [LARGE SCALE GENOMIC DNA]</scope>
    <source>
        <strain evidence="2">DSM 8809</strain>
    </source>
</reference>
<dbReference type="Pfam" id="PF11155">
    <property type="entry name" value="DUF2935"/>
    <property type="match status" value="2"/>
</dbReference>
<name>A0A1J0GJY5_9CLOT</name>
<dbReference type="InterPro" id="IPR021328">
    <property type="entry name" value="CotB-like"/>
</dbReference>
<proteinExistence type="predicted"/>
<dbReference type="EMBL" id="CP015756">
    <property type="protein sequence ID" value="APC41240.1"/>
    <property type="molecule type" value="Genomic_DNA"/>
</dbReference>
<dbReference type="SUPFAM" id="SSF158430">
    <property type="entry name" value="Bacillus cereus metalloprotein-like"/>
    <property type="match status" value="2"/>
</dbReference>
<accession>A0A1J0GJY5</accession>
<dbReference type="Gene3D" id="1.20.1260.120">
    <property type="entry name" value="Protein of unknown function DUF2935"/>
    <property type="match status" value="1"/>
</dbReference>
<dbReference type="KEGG" id="ceu:A7L45_14720"/>
<keyword evidence="2" id="KW-1185">Reference proteome</keyword>
<dbReference type="OrthoDB" id="1633927at2"/>
<sequence length="309" mass="35239">MLSSTEFIRQSLEIHLFFARIMKEHSFFLEVGFTPKDSIYIKQANNFRIEFDRLLADTISLSNGAVSPSVLQSGEVITPFTLKAEMASAYFTGVNIPFNLTKSEAGLMGSNASMLGNPIIEQRVCTLNQRALVLIKALAQFKTMVLSEVISCKMFTSSYPLLIDHILREAKFYFQIIQRLQNREEINFEKDMYVQESFWNRIMAEHSKFIRGLLDPTENELINTANNFGNEFDKLTTESKEAMDNIIPISKVTQDSLTATIEIAKFKSQGTQGLLECKIKSIIIPLLADHTLREANHYLRLLKIFTKNK</sequence>
<evidence type="ECO:0000313" key="1">
    <source>
        <dbReference type="EMBL" id="APC41240.1"/>
    </source>
</evidence>
<protein>
    <recommendedName>
        <fullName evidence="3">DUF2935 domain-containing protein</fullName>
    </recommendedName>
</protein>
<dbReference type="AlphaFoldDB" id="A0A1J0GJY5"/>
<evidence type="ECO:0008006" key="3">
    <source>
        <dbReference type="Google" id="ProtNLM"/>
    </source>
</evidence>
<gene>
    <name evidence="1" type="ORF">A7L45_14720</name>
</gene>
<dbReference type="STRING" id="1552.A7L45_14720"/>
<organism evidence="1 2">
    <name type="scientific">Clostridium estertheticum subsp. estertheticum</name>
    <dbReference type="NCBI Taxonomy" id="1552"/>
    <lineage>
        <taxon>Bacteria</taxon>
        <taxon>Bacillati</taxon>
        <taxon>Bacillota</taxon>
        <taxon>Clostridia</taxon>
        <taxon>Eubacteriales</taxon>
        <taxon>Clostridiaceae</taxon>
        <taxon>Clostridium</taxon>
    </lineage>
</organism>
<dbReference type="RefSeq" id="WP_071613535.1">
    <property type="nucleotide sequence ID" value="NZ_CP015756.1"/>
</dbReference>
<evidence type="ECO:0000313" key="2">
    <source>
        <dbReference type="Proteomes" id="UP000182569"/>
    </source>
</evidence>
<dbReference type="Proteomes" id="UP000182569">
    <property type="component" value="Chromosome"/>
</dbReference>